<dbReference type="PANTHER" id="PTHR46841:SF10">
    <property type="entry name" value="CD200 MOLECULE LIKE 1-RELATED"/>
    <property type="match status" value="1"/>
</dbReference>
<name>A0AAV7DK22_ENGPU</name>
<protein>
    <recommendedName>
        <fullName evidence="10">Ig-like domain-containing protein</fullName>
    </recommendedName>
</protein>
<comment type="subcellular location">
    <subcellularLocation>
        <location evidence="1">Membrane</location>
        <topology evidence="1">Single-pass membrane protein</topology>
    </subcellularLocation>
</comment>
<dbReference type="Proteomes" id="UP000824782">
    <property type="component" value="Unassembled WGS sequence"/>
</dbReference>
<keyword evidence="5" id="KW-0472">Membrane</keyword>
<dbReference type="EMBL" id="WNYA01000001">
    <property type="protein sequence ID" value="KAG8597284.1"/>
    <property type="molecule type" value="Genomic_DNA"/>
</dbReference>
<dbReference type="GO" id="GO:0150079">
    <property type="term" value="P:negative regulation of neuroinflammatory response"/>
    <property type="evidence" value="ECO:0007669"/>
    <property type="project" value="TreeGrafter"/>
</dbReference>
<organism evidence="11 12">
    <name type="scientific">Engystomops pustulosus</name>
    <name type="common">Tungara frog</name>
    <name type="synonym">Physalaemus pustulosus</name>
    <dbReference type="NCBI Taxonomy" id="76066"/>
    <lineage>
        <taxon>Eukaryota</taxon>
        <taxon>Metazoa</taxon>
        <taxon>Chordata</taxon>
        <taxon>Craniata</taxon>
        <taxon>Vertebrata</taxon>
        <taxon>Euteleostomi</taxon>
        <taxon>Amphibia</taxon>
        <taxon>Batrachia</taxon>
        <taxon>Anura</taxon>
        <taxon>Neobatrachia</taxon>
        <taxon>Hyloidea</taxon>
        <taxon>Leptodactylidae</taxon>
        <taxon>Leiuperinae</taxon>
        <taxon>Engystomops</taxon>
    </lineage>
</organism>
<dbReference type="GO" id="GO:0030424">
    <property type="term" value="C:axon"/>
    <property type="evidence" value="ECO:0007669"/>
    <property type="project" value="TreeGrafter"/>
</dbReference>
<evidence type="ECO:0000313" key="12">
    <source>
        <dbReference type="Proteomes" id="UP000824782"/>
    </source>
</evidence>
<proteinExistence type="predicted"/>
<gene>
    <name evidence="11" type="ORF">GDO81_002236</name>
</gene>
<dbReference type="PROSITE" id="PS50835">
    <property type="entry name" value="IG_LIKE"/>
    <property type="match status" value="1"/>
</dbReference>
<dbReference type="GO" id="GO:0043025">
    <property type="term" value="C:neuronal cell body"/>
    <property type="evidence" value="ECO:0007669"/>
    <property type="project" value="TreeGrafter"/>
</dbReference>
<dbReference type="InterPro" id="IPR047164">
    <property type="entry name" value="OX2G-like"/>
</dbReference>
<sequence>MRWSRPEISVHIITTIIVIVTSRVTPGSDPPVNCTVTRAGGRADLTCRISSLLDVVQVTWQRRTGDSYQTLVTRSRRFGVKISKSYENRISAPQTKDLGTSTIALSELEIDDVSCFRIIYNLFPEGTLEGDVCLPKP</sequence>
<feature type="non-terminal residue" evidence="11">
    <location>
        <position position="137"/>
    </location>
</feature>
<reference evidence="11" key="1">
    <citation type="thesis" date="2020" institute="ProQuest LLC" country="789 East Eisenhower Parkway, Ann Arbor, MI, USA">
        <title>Comparative Genomics and Chromosome Evolution.</title>
        <authorList>
            <person name="Mudd A.B."/>
        </authorList>
    </citation>
    <scope>NUCLEOTIDE SEQUENCE</scope>
    <source>
        <strain evidence="11">237g6f4</strain>
        <tissue evidence="11">Blood</tissue>
    </source>
</reference>
<dbReference type="GO" id="GO:0098632">
    <property type="term" value="F:cell-cell adhesion mediator activity"/>
    <property type="evidence" value="ECO:0007669"/>
    <property type="project" value="InterPro"/>
</dbReference>
<keyword evidence="6" id="KW-1015">Disulfide bond</keyword>
<evidence type="ECO:0000256" key="5">
    <source>
        <dbReference type="ARBA" id="ARBA00023136"/>
    </source>
</evidence>
<dbReference type="GO" id="GO:0016020">
    <property type="term" value="C:membrane"/>
    <property type="evidence" value="ECO:0007669"/>
    <property type="project" value="UniProtKB-SubCell"/>
</dbReference>
<keyword evidence="12" id="KW-1185">Reference proteome</keyword>
<keyword evidence="4" id="KW-1133">Transmembrane helix</keyword>
<evidence type="ECO:0000256" key="7">
    <source>
        <dbReference type="ARBA" id="ARBA00023180"/>
    </source>
</evidence>
<evidence type="ECO:0000256" key="1">
    <source>
        <dbReference type="ARBA" id="ARBA00004167"/>
    </source>
</evidence>
<evidence type="ECO:0000256" key="6">
    <source>
        <dbReference type="ARBA" id="ARBA00023157"/>
    </source>
</evidence>
<evidence type="ECO:0000256" key="4">
    <source>
        <dbReference type="ARBA" id="ARBA00022989"/>
    </source>
</evidence>
<dbReference type="AlphaFoldDB" id="A0AAV7DK22"/>
<dbReference type="InterPro" id="IPR013783">
    <property type="entry name" value="Ig-like_fold"/>
</dbReference>
<keyword evidence="8" id="KW-0393">Immunoglobulin domain</keyword>
<evidence type="ECO:0000313" key="11">
    <source>
        <dbReference type="EMBL" id="KAG8597284.1"/>
    </source>
</evidence>
<keyword evidence="3 9" id="KW-0732">Signal</keyword>
<dbReference type="Gene3D" id="2.60.40.10">
    <property type="entry name" value="Immunoglobulins"/>
    <property type="match status" value="1"/>
</dbReference>
<evidence type="ECO:0000256" key="3">
    <source>
        <dbReference type="ARBA" id="ARBA00022729"/>
    </source>
</evidence>
<keyword evidence="7" id="KW-0325">Glycoprotein</keyword>
<keyword evidence="2" id="KW-0812">Transmembrane</keyword>
<dbReference type="SUPFAM" id="SSF48726">
    <property type="entry name" value="Immunoglobulin"/>
    <property type="match status" value="1"/>
</dbReference>
<feature type="domain" description="Ig-like" evidence="10">
    <location>
        <begin position="30"/>
        <end position="115"/>
    </location>
</feature>
<evidence type="ECO:0000256" key="9">
    <source>
        <dbReference type="SAM" id="SignalP"/>
    </source>
</evidence>
<accession>A0AAV7DK22</accession>
<dbReference type="GO" id="GO:0009986">
    <property type="term" value="C:cell surface"/>
    <property type="evidence" value="ECO:0007669"/>
    <property type="project" value="TreeGrafter"/>
</dbReference>
<comment type="caution">
    <text evidence="11">The sequence shown here is derived from an EMBL/GenBank/DDBJ whole genome shotgun (WGS) entry which is preliminary data.</text>
</comment>
<evidence type="ECO:0000256" key="2">
    <source>
        <dbReference type="ARBA" id="ARBA00022692"/>
    </source>
</evidence>
<dbReference type="GO" id="GO:0034113">
    <property type="term" value="P:heterotypic cell-cell adhesion"/>
    <property type="evidence" value="ECO:0007669"/>
    <property type="project" value="TreeGrafter"/>
</dbReference>
<dbReference type="PANTHER" id="PTHR46841">
    <property type="entry name" value="OX-2 MEMBRANE GLYCOPROTEIN"/>
    <property type="match status" value="1"/>
</dbReference>
<feature type="signal peptide" evidence="9">
    <location>
        <begin position="1"/>
        <end position="22"/>
    </location>
</feature>
<evidence type="ECO:0000259" key="10">
    <source>
        <dbReference type="PROSITE" id="PS50835"/>
    </source>
</evidence>
<dbReference type="InterPro" id="IPR007110">
    <property type="entry name" value="Ig-like_dom"/>
</dbReference>
<evidence type="ECO:0000256" key="8">
    <source>
        <dbReference type="ARBA" id="ARBA00023319"/>
    </source>
</evidence>
<dbReference type="InterPro" id="IPR036179">
    <property type="entry name" value="Ig-like_dom_sf"/>
</dbReference>
<feature type="chain" id="PRO_5043507497" description="Ig-like domain-containing protein" evidence="9">
    <location>
        <begin position="23"/>
        <end position="137"/>
    </location>
</feature>